<dbReference type="EMBL" id="CAJNDS010000028">
    <property type="protein sequence ID" value="CAE6924245.1"/>
    <property type="molecule type" value="Genomic_DNA"/>
</dbReference>
<sequence>MARRMRLLDPRQRVGGIPHQVLAEQLEGKRQVAEAEEAEDAFYAQSAVLQDQILQTVEGMKALRARDRQMAVVDYSLANLRKEQRREYALSDPDALKRETLPDPDDPSFGPSSMLKFPSHGKASAEAKRQSQEDQAAWLEFQVQEKLDRQAQEKAFDRLHDERAMLASQVRAVCEDNEIQEQRDAKCEEAEENLRLAQVARELKEAKKLEDNALKQKHIDTVMNSEWIGEMHDAKIGLTGKPMKAEYKRLTLEEEQEIYNSNARQLMDKRAKKKQEMLEKAEDASKIHCNVAVLGALEEERVRQQQERRMRLVEENKRMALAKKEADRGERVEYFKYDP</sequence>
<evidence type="ECO:0000256" key="6">
    <source>
        <dbReference type="ARBA" id="ARBA00023069"/>
    </source>
</evidence>
<evidence type="ECO:0000256" key="4">
    <source>
        <dbReference type="ARBA" id="ARBA00022846"/>
    </source>
</evidence>
<name>A0A812GQ57_9DINO</name>
<comment type="subcellular location">
    <subcellularLocation>
        <location evidence="1">Cytoplasm</location>
        <location evidence="1">Cytoskeleton</location>
        <location evidence="1">Flagellum axoneme</location>
    </subcellularLocation>
</comment>
<evidence type="ECO:0000256" key="5">
    <source>
        <dbReference type="ARBA" id="ARBA00023054"/>
    </source>
</evidence>
<protein>
    <recommendedName>
        <fullName evidence="14">RIB43A-like with coiled-coils protein 2</fullName>
    </recommendedName>
</protein>
<keyword evidence="6" id="KW-0969">Cilium</keyword>
<feature type="coiled-coil region" evidence="10">
    <location>
        <begin position="264"/>
        <end position="323"/>
    </location>
</feature>
<proteinExistence type="inferred from homology"/>
<comment type="subunit">
    <text evidence="9">Microtubule inner protein component of sperm flagellar doublet microtubules.</text>
</comment>
<dbReference type="PANTHER" id="PTHR14517:SF6">
    <property type="entry name" value="RE41410P"/>
    <property type="match status" value="1"/>
</dbReference>
<evidence type="ECO:0000256" key="7">
    <source>
        <dbReference type="ARBA" id="ARBA00023212"/>
    </source>
</evidence>
<keyword evidence="8" id="KW-0966">Cell projection</keyword>
<evidence type="ECO:0000256" key="11">
    <source>
        <dbReference type="SAM" id="MobiDB-lite"/>
    </source>
</evidence>
<evidence type="ECO:0000313" key="13">
    <source>
        <dbReference type="Proteomes" id="UP000604046"/>
    </source>
</evidence>
<comment type="caution">
    <text evidence="12">The sequence shown here is derived from an EMBL/GenBank/DDBJ whole genome shotgun (WGS) entry which is preliminary data.</text>
</comment>
<dbReference type="AlphaFoldDB" id="A0A812GQ57"/>
<organism evidence="12 13">
    <name type="scientific">Symbiodinium natans</name>
    <dbReference type="NCBI Taxonomy" id="878477"/>
    <lineage>
        <taxon>Eukaryota</taxon>
        <taxon>Sar</taxon>
        <taxon>Alveolata</taxon>
        <taxon>Dinophyceae</taxon>
        <taxon>Suessiales</taxon>
        <taxon>Symbiodiniaceae</taxon>
        <taxon>Symbiodinium</taxon>
    </lineage>
</organism>
<comment type="similarity">
    <text evidence="2">Belongs to the RIB43A family.</text>
</comment>
<keyword evidence="4" id="KW-0282">Flagellum</keyword>
<dbReference type="Pfam" id="PF05914">
    <property type="entry name" value="RIB43A"/>
    <property type="match status" value="1"/>
</dbReference>
<gene>
    <name evidence="12" type="ORF">SNAT2548_LOCUS583</name>
</gene>
<feature type="coiled-coil region" evidence="10">
    <location>
        <begin position="187"/>
        <end position="216"/>
    </location>
</feature>
<evidence type="ECO:0000256" key="10">
    <source>
        <dbReference type="SAM" id="Coils"/>
    </source>
</evidence>
<dbReference type="OrthoDB" id="429119at2759"/>
<evidence type="ECO:0000256" key="3">
    <source>
        <dbReference type="ARBA" id="ARBA00022490"/>
    </source>
</evidence>
<evidence type="ECO:0008006" key="14">
    <source>
        <dbReference type="Google" id="ProtNLM"/>
    </source>
</evidence>
<accession>A0A812GQ57</accession>
<keyword evidence="13" id="KW-1185">Reference proteome</keyword>
<dbReference type="Proteomes" id="UP000604046">
    <property type="component" value="Unassembled WGS sequence"/>
</dbReference>
<keyword evidence="7" id="KW-0206">Cytoskeleton</keyword>
<evidence type="ECO:0000256" key="2">
    <source>
        <dbReference type="ARBA" id="ARBA00006875"/>
    </source>
</evidence>
<evidence type="ECO:0000256" key="9">
    <source>
        <dbReference type="ARBA" id="ARBA00046435"/>
    </source>
</evidence>
<keyword evidence="5 10" id="KW-0175">Coiled coil</keyword>
<feature type="region of interest" description="Disordered" evidence="11">
    <location>
        <begin position="86"/>
        <end position="131"/>
    </location>
</feature>
<evidence type="ECO:0000256" key="8">
    <source>
        <dbReference type="ARBA" id="ARBA00023273"/>
    </source>
</evidence>
<evidence type="ECO:0000313" key="12">
    <source>
        <dbReference type="EMBL" id="CAE6924245.1"/>
    </source>
</evidence>
<dbReference type="InterPro" id="IPR008805">
    <property type="entry name" value="RIB43A"/>
</dbReference>
<evidence type="ECO:0000256" key="1">
    <source>
        <dbReference type="ARBA" id="ARBA00004611"/>
    </source>
</evidence>
<keyword evidence="3" id="KW-0963">Cytoplasm</keyword>
<feature type="compositionally biased region" description="Basic and acidic residues" evidence="11">
    <location>
        <begin position="86"/>
        <end position="101"/>
    </location>
</feature>
<reference evidence="12" key="1">
    <citation type="submission" date="2021-02" db="EMBL/GenBank/DDBJ databases">
        <authorList>
            <person name="Dougan E. K."/>
            <person name="Rhodes N."/>
            <person name="Thang M."/>
            <person name="Chan C."/>
        </authorList>
    </citation>
    <scope>NUCLEOTIDE SEQUENCE</scope>
</reference>
<dbReference type="PANTHER" id="PTHR14517">
    <property type="entry name" value="RIB43A-RELATED"/>
    <property type="match status" value="1"/>
</dbReference>